<proteinExistence type="predicted"/>
<organism evidence="1 2">
    <name type="scientific">Papaver somniferum</name>
    <name type="common">Opium poppy</name>
    <dbReference type="NCBI Taxonomy" id="3469"/>
    <lineage>
        <taxon>Eukaryota</taxon>
        <taxon>Viridiplantae</taxon>
        <taxon>Streptophyta</taxon>
        <taxon>Embryophyta</taxon>
        <taxon>Tracheophyta</taxon>
        <taxon>Spermatophyta</taxon>
        <taxon>Magnoliopsida</taxon>
        <taxon>Ranunculales</taxon>
        <taxon>Papaveraceae</taxon>
        <taxon>Papaveroideae</taxon>
        <taxon>Papaver</taxon>
    </lineage>
</organism>
<protein>
    <submittedName>
        <fullName evidence="1">Uncharacterized protein</fullName>
    </submittedName>
</protein>
<evidence type="ECO:0000313" key="2">
    <source>
        <dbReference type="Proteomes" id="UP000316621"/>
    </source>
</evidence>
<accession>A0A4Y7KEN5</accession>
<keyword evidence="2" id="KW-1185">Reference proteome</keyword>
<dbReference type="Proteomes" id="UP000316621">
    <property type="component" value="Chromosome 7"/>
</dbReference>
<dbReference type="EMBL" id="CM010721">
    <property type="protein sequence ID" value="RZC70800.1"/>
    <property type="molecule type" value="Genomic_DNA"/>
</dbReference>
<sequence length="81" mass="9683">MVSVHVGWWIFQDPIHQFLILGYIEYVEIFSNFRILCILNSSEGLVVKQQICKEQYPILFRLKEAVFRDMRVDIGWLLCFS</sequence>
<reference evidence="1 2" key="1">
    <citation type="journal article" date="2018" name="Science">
        <title>The opium poppy genome and morphinan production.</title>
        <authorList>
            <person name="Guo L."/>
            <person name="Winzer T."/>
            <person name="Yang X."/>
            <person name="Li Y."/>
            <person name="Ning Z."/>
            <person name="He Z."/>
            <person name="Teodor R."/>
            <person name="Lu Y."/>
            <person name="Bowser T.A."/>
            <person name="Graham I.A."/>
            <person name="Ye K."/>
        </authorList>
    </citation>
    <scope>NUCLEOTIDE SEQUENCE [LARGE SCALE GENOMIC DNA]</scope>
    <source>
        <strain evidence="2">cv. HN1</strain>
        <tissue evidence="1">Leaves</tissue>
    </source>
</reference>
<dbReference type="AlphaFoldDB" id="A0A4Y7KEN5"/>
<evidence type="ECO:0000313" key="1">
    <source>
        <dbReference type="EMBL" id="RZC70800.1"/>
    </source>
</evidence>
<gene>
    <name evidence="1" type="ORF">C5167_033945</name>
</gene>
<dbReference type="Gramene" id="RZC70800">
    <property type="protein sequence ID" value="RZC70800"/>
    <property type="gene ID" value="C5167_033945"/>
</dbReference>
<name>A0A4Y7KEN5_PAPSO</name>